<dbReference type="RefSeq" id="XP_025574352.1">
    <property type="nucleotide sequence ID" value="XM_025713428.1"/>
</dbReference>
<dbReference type="AlphaFoldDB" id="A0A395GY65"/>
<name>A0A395GY65_9EURO</name>
<dbReference type="GO" id="GO:0043386">
    <property type="term" value="P:mycotoxin biosynthetic process"/>
    <property type="evidence" value="ECO:0007669"/>
    <property type="project" value="InterPro"/>
</dbReference>
<dbReference type="EMBL" id="KZ824443">
    <property type="protein sequence ID" value="RAL00025.1"/>
    <property type="molecule type" value="Genomic_DNA"/>
</dbReference>
<reference evidence="4 5" key="1">
    <citation type="submission" date="2018-02" db="EMBL/GenBank/DDBJ databases">
        <title>The genomes of Aspergillus section Nigri reveals drivers in fungal speciation.</title>
        <authorList>
            <consortium name="DOE Joint Genome Institute"/>
            <person name="Vesth T.C."/>
            <person name="Nybo J."/>
            <person name="Theobald S."/>
            <person name="Brandl J."/>
            <person name="Frisvad J.C."/>
            <person name="Nielsen K.F."/>
            <person name="Lyhne E.K."/>
            <person name="Kogle M.E."/>
            <person name="Kuo A."/>
            <person name="Riley R."/>
            <person name="Clum A."/>
            <person name="Nolan M."/>
            <person name="Lipzen A."/>
            <person name="Salamov A."/>
            <person name="Henrissat B."/>
            <person name="Wiebenga A."/>
            <person name="De vries R.P."/>
            <person name="Grigoriev I.V."/>
            <person name="Mortensen U.H."/>
            <person name="Andersen M.R."/>
            <person name="Baker S.E."/>
        </authorList>
    </citation>
    <scope>NUCLEOTIDE SEQUENCE [LARGE SCALE GENOMIC DNA]</scope>
    <source>
        <strain evidence="4 5">CBS 121593</strain>
    </source>
</reference>
<evidence type="ECO:0000256" key="2">
    <source>
        <dbReference type="ARBA" id="ARBA00035112"/>
    </source>
</evidence>
<keyword evidence="5" id="KW-1185">Reference proteome</keyword>
<keyword evidence="3" id="KW-0472">Membrane</keyword>
<dbReference type="OrthoDB" id="3687641at2759"/>
<dbReference type="Proteomes" id="UP000249402">
    <property type="component" value="Unassembled WGS sequence"/>
</dbReference>
<dbReference type="GeneID" id="37218293"/>
<keyword evidence="3" id="KW-1133">Transmembrane helix</keyword>
<dbReference type="PANTHER" id="PTHR33365:SF4">
    <property type="entry name" value="CYCLOCHLOROTINE BIOSYNTHESIS PROTEIN O"/>
    <property type="match status" value="1"/>
</dbReference>
<dbReference type="PANTHER" id="PTHR33365">
    <property type="entry name" value="YALI0B05434P"/>
    <property type="match status" value="1"/>
</dbReference>
<gene>
    <name evidence="4" type="ORF">BO80DRAFT_112452</name>
</gene>
<sequence length="237" mass="27687">MLSLFSRRYRKVEQVDELPNTPGIPKKGSVLKTIHLPWLLHLIVLATYSVILFVTQLNRNTWSPCFNEFLLGAPIVWEERTFTTNRYVKNADSYSIDNPDVDSVWADPIEHTIIVITEREKQKLPGGRDTARAYGAQGGYAVSIEMFHQLHCLNYLRKAFFYEANDRAADSEKHSDHCFSYLYQSLLCYADVEVMTMRVDENFNIYQPEFNVTKQCRDYNIIKAWQETRKAEYQNPP</sequence>
<keyword evidence="3" id="KW-0812">Transmembrane</keyword>
<evidence type="ECO:0000256" key="1">
    <source>
        <dbReference type="ARBA" id="ARBA00004685"/>
    </source>
</evidence>
<organism evidence="4 5">
    <name type="scientific">Aspergillus ibericus CBS 121593</name>
    <dbReference type="NCBI Taxonomy" id="1448316"/>
    <lineage>
        <taxon>Eukaryota</taxon>
        <taxon>Fungi</taxon>
        <taxon>Dikarya</taxon>
        <taxon>Ascomycota</taxon>
        <taxon>Pezizomycotina</taxon>
        <taxon>Eurotiomycetes</taxon>
        <taxon>Eurotiomycetidae</taxon>
        <taxon>Eurotiales</taxon>
        <taxon>Aspergillaceae</taxon>
        <taxon>Aspergillus</taxon>
        <taxon>Aspergillus subgen. Circumdati</taxon>
    </lineage>
</organism>
<evidence type="ECO:0000313" key="4">
    <source>
        <dbReference type="EMBL" id="RAL00025.1"/>
    </source>
</evidence>
<comment type="similarity">
    <text evidence="2">Belongs to the ustYa family.</text>
</comment>
<feature type="transmembrane region" description="Helical" evidence="3">
    <location>
        <begin position="36"/>
        <end position="55"/>
    </location>
</feature>
<dbReference type="InterPro" id="IPR021765">
    <property type="entry name" value="UstYa-like"/>
</dbReference>
<dbReference type="VEuPathDB" id="FungiDB:BO80DRAFT_112452"/>
<accession>A0A395GY65</accession>
<dbReference type="Pfam" id="PF11807">
    <property type="entry name" value="UstYa"/>
    <property type="match status" value="1"/>
</dbReference>
<proteinExistence type="inferred from homology"/>
<evidence type="ECO:0000313" key="5">
    <source>
        <dbReference type="Proteomes" id="UP000249402"/>
    </source>
</evidence>
<evidence type="ECO:0008006" key="6">
    <source>
        <dbReference type="Google" id="ProtNLM"/>
    </source>
</evidence>
<dbReference type="STRING" id="1448316.A0A395GY65"/>
<evidence type="ECO:0000256" key="3">
    <source>
        <dbReference type="SAM" id="Phobius"/>
    </source>
</evidence>
<comment type="pathway">
    <text evidence="1">Mycotoxin biosynthesis.</text>
</comment>
<protein>
    <recommendedName>
        <fullName evidence="6">Tat pathway signal sequence</fullName>
    </recommendedName>
</protein>